<dbReference type="GO" id="GO:0003729">
    <property type="term" value="F:mRNA binding"/>
    <property type="evidence" value="ECO:0007669"/>
    <property type="project" value="TreeGrafter"/>
</dbReference>
<dbReference type="SUPFAM" id="SSF90209">
    <property type="entry name" value="Ran binding protein zinc finger-like"/>
    <property type="match status" value="2"/>
</dbReference>
<dbReference type="InterPro" id="IPR036443">
    <property type="entry name" value="Znf_RanBP2_sf"/>
</dbReference>
<dbReference type="Gene3D" id="4.10.1060.10">
    <property type="entry name" value="Zinc finger, RanBP2-type"/>
    <property type="match status" value="2"/>
</dbReference>
<dbReference type="PANTHER" id="PTHR23111">
    <property type="entry name" value="ZINC FINGER PROTEIN"/>
    <property type="match status" value="1"/>
</dbReference>
<dbReference type="HOGENOM" id="CLU_2475750_0_0_1"/>
<evidence type="ECO:0000256" key="1">
    <source>
        <dbReference type="ARBA" id="ARBA00022723"/>
    </source>
</evidence>
<sequence length="100" mass="10555">MSQRPPPPQRQPGDWTCPGCGANVFKSKAECFKCKAPRPERPADGDGGASRAPPPKRRGDWTCPQCAANVFASNSECFRCQTPRPVGGGGGTAFPPPNEA</sequence>
<reference evidence="7" key="2">
    <citation type="submission" date="2024-10" db="UniProtKB">
        <authorList>
            <consortium name="EnsemblProtists"/>
        </authorList>
    </citation>
    <scope>IDENTIFICATION</scope>
</reference>
<evidence type="ECO:0000313" key="8">
    <source>
        <dbReference type="Proteomes" id="UP000013827"/>
    </source>
</evidence>
<dbReference type="GeneID" id="17258398"/>
<evidence type="ECO:0000256" key="4">
    <source>
        <dbReference type="PROSITE-ProRule" id="PRU00322"/>
    </source>
</evidence>
<feature type="domain" description="RanBP2-type" evidence="6">
    <location>
        <begin position="11"/>
        <end position="40"/>
    </location>
</feature>
<dbReference type="Pfam" id="PF00641">
    <property type="entry name" value="Zn_ribbon_RanBP"/>
    <property type="match status" value="2"/>
</dbReference>
<evidence type="ECO:0000256" key="5">
    <source>
        <dbReference type="SAM" id="MobiDB-lite"/>
    </source>
</evidence>
<dbReference type="STRING" id="2903.R1BRA6"/>
<dbReference type="GO" id="GO:0008270">
    <property type="term" value="F:zinc ion binding"/>
    <property type="evidence" value="ECO:0007669"/>
    <property type="project" value="UniProtKB-KW"/>
</dbReference>
<dbReference type="RefSeq" id="XP_005764676.1">
    <property type="nucleotide sequence ID" value="XM_005764619.1"/>
</dbReference>
<feature type="region of interest" description="Disordered" evidence="5">
    <location>
        <begin position="36"/>
        <end position="59"/>
    </location>
</feature>
<dbReference type="SMART" id="SM00547">
    <property type="entry name" value="ZnF_RBZ"/>
    <property type="match status" value="2"/>
</dbReference>
<dbReference type="PROSITE" id="PS50199">
    <property type="entry name" value="ZF_RANBP2_2"/>
    <property type="match status" value="2"/>
</dbReference>
<dbReference type="AlphaFoldDB" id="A0A0D3ILW2"/>
<dbReference type="EnsemblProtists" id="EOD12247">
    <property type="protein sequence ID" value="EOD12247"/>
    <property type="gene ID" value="EMIHUDRAFT_257218"/>
</dbReference>
<name>A0A0D3ILW2_EMIH1</name>
<proteinExistence type="predicted"/>
<organism evidence="7 8">
    <name type="scientific">Emiliania huxleyi (strain CCMP1516)</name>
    <dbReference type="NCBI Taxonomy" id="280463"/>
    <lineage>
        <taxon>Eukaryota</taxon>
        <taxon>Haptista</taxon>
        <taxon>Haptophyta</taxon>
        <taxon>Prymnesiophyceae</taxon>
        <taxon>Isochrysidales</taxon>
        <taxon>Noelaerhabdaceae</taxon>
        <taxon>Emiliania</taxon>
    </lineage>
</organism>
<dbReference type="KEGG" id="ehx:EMIHUDRAFT_257218"/>
<evidence type="ECO:0000313" key="7">
    <source>
        <dbReference type="EnsemblProtists" id="EOD12247"/>
    </source>
</evidence>
<evidence type="ECO:0000259" key="6">
    <source>
        <dbReference type="PROSITE" id="PS50199"/>
    </source>
</evidence>
<feature type="domain" description="RanBP2-type" evidence="6">
    <location>
        <begin position="57"/>
        <end position="86"/>
    </location>
</feature>
<dbReference type="Proteomes" id="UP000013827">
    <property type="component" value="Unassembled WGS sequence"/>
</dbReference>
<keyword evidence="1" id="KW-0479">Metal-binding</keyword>
<dbReference type="InterPro" id="IPR001876">
    <property type="entry name" value="Znf_RanBP2"/>
</dbReference>
<evidence type="ECO:0000256" key="3">
    <source>
        <dbReference type="ARBA" id="ARBA00022833"/>
    </source>
</evidence>
<keyword evidence="8" id="KW-1185">Reference proteome</keyword>
<reference evidence="8" key="1">
    <citation type="journal article" date="2013" name="Nature">
        <title>Pan genome of the phytoplankton Emiliania underpins its global distribution.</title>
        <authorList>
            <person name="Read B.A."/>
            <person name="Kegel J."/>
            <person name="Klute M.J."/>
            <person name="Kuo A."/>
            <person name="Lefebvre S.C."/>
            <person name="Maumus F."/>
            <person name="Mayer C."/>
            <person name="Miller J."/>
            <person name="Monier A."/>
            <person name="Salamov A."/>
            <person name="Young J."/>
            <person name="Aguilar M."/>
            <person name="Claverie J.M."/>
            <person name="Frickenhaus S."/>
            <person name="Gonzalez K."/>
            <person name="Herman E.K."/>
            <person name="Lin Y.C."/>
            <person name="Napier J."/>
            <person name="Ogata H."/>
            <person name="Sarno A.F."/>
            <person name="Shmutz J."/>
            <person name="Schroeder D."/>
            <person name="de Vargas C."/>
            <person name="Verret F."/>
            <person name="von Dassow P."/>
            <person name="Valentin K."/>
            <person name="Van de Peer Y."/>
            <person name="Wheeler G."/>
            <person name="Dacks J.B."/>
            <person name="Delwiche C.F."/>
            <person name="Dyhrman S.T."/>
            <person name="Glockner G."/>
            <person name="John U."/>
            <person name="Richards T."/>
            <person name="Worden A.Z."/>
            <person name="Zhang X."/>
            <person name="Grigoriev I.V."/>
            <person name="Allen A.E."/>
            <person name="Bidle K."/>
            <person name="Borodovsky M."/>
            <person name="Bowler C."/>
            <person name="Brownlee C."/>
            <person name="Cock J.M."/>
            <person name="Elias M."/>
            <person name="Gladyshev V.N."/>
            <person name="Groth M."/>
            <person name="Guda C."/>
            <person name="Hadaegh A."/>
            <person name="Iglesias-Rodriguez M.D."/>
            <person name="Jenkins J."/>
            <person name="Jones B.M."/>
            <person name="Lawson T."/>
            <person name="Leese F."/>
            <person name="Lindquist E."/>
            <person name="Lobanov A."/>
            <person name="Lomsadze A."/>
            <person name="Malik S.B."/>
            <person name="Marsh M.E."/>
            <person name="Mackinder L."/>
            <person name="Mock T."/>
            <person name="Mueller-Roeber B."/>
            <person name="Pagarete A."/>
            <person name="Parker M."/>
            <person name="Probert I."/>
            <person name="Quesneville H."/>
            <person name="Raines C."/>
            <person name="Rensing S.A."/>
            <person name="Riano-Pachon D.M."/>
            <person name="Richier S."/>
            <person name="Rokitta S."/>
            <person name="Shiraiwa Y."/>
            <person name="Soanes D.M."/>
            <person name="van der Giezen M."/>
            <person name="Wahlund T.M."/>
            <person name="Williams B."/>
            <person name="Wilson W."/>
            <person name="Wolfe G."/>
            <person name="Wurch L.L."/>
        </authorList>
    </citation>
    <scope>NUCLEOTIDE SEQUENCE</scope>
</reference>
<evidence type="ECO:0000256" key="2">
    <source>
        <dbReference type="ARBA" id="ARBA00022771"/>
    </source>
</evidence>
<dbReference type="PANTHER" id="PTHR23111:SF40">
    <property type="entry name" value="RNA-BINDING PROTEIN INVOLVED IN HETEROCHROMATIN ASSEMBLY-RELATED"/>
    <property type="match status" value="1"/>
</dbReference>
<keyword evidence="3" id="KW-0862">Zinc</keyword>
<dbReference type="PaxDb" id="2903-EOD12247"/>
<accession>A0A0D3ILW2</accession>
<keyword evidence="2 4" id="KW-0863">Zinc-finger</keyword>
<protein>
    <recommendedName>
        <fullName evidence="6">RanBP2-type domain-containing protein</fullName>
    </recommendedName>
</protein>